<reference evidence="2 3" key="2">
    <citation type="journal article" date="2013" name="PLoS Genet.">
        <title>Comparative genome structure, secondary metabolite, and effector coding capacity across Cochliobolus pathogens.</title>
        <authorList>
            <person name="Condon B.J."/>
            <person name="Leng Y."/>
            <person name="Wu D."/>
            <person name="Bushley K.E."/>
            <person name="Ohm R.A."/>
            <person name="Otillar R."/>
            <person name="Martin J."/>
            <person name="Schackwitz W."/>
            <person name="Grimwood J."/>
            <person name="MohdZainudin N."/>
            <person name="Xue C."/>
            <person name="Wang R."/>
            <person name="Manning V.A."/>
            <person name="Dhillon B."/>
            <person name="Tu Z.J."/>
            <person name="Steffenson B.J."/>
            <person name="Salamov A."/>
            <person name="Sun H."/>
            <person name="Lowry S."/>
            <person name="LaButti K."/>
            <person name="Han J."/>
            <person name="Copeland A."/>
            <person name="Lindquist E."/>
            <person name="Barry K."/>
            <person name="Schmutz J."/>
            <person name="Baker S.E."/>
            <person name="Ciuffetti L.M."/>
            <person name="Grigoriev I.V."/>
            <person name="Zhong S."/>
            <person name="Turgeon B.G."/>
        </authorList>
    </citation>
    <scope>NUCLEOTIDE SEQUENCE [LARGE SCALE GENOMIC DNA]</scope>
    <source>
        <strain evidence="3">28A</strain>
    </source>
</reference>
<feature type="coiled-coil region" evidence="1">
    <location>
        <begin position="248"/>
        <end position="303"/>
    </location>
</feature>
<evidence type="ECO:0000313" key="3">
    <source>
        <dbReference type="Proteomes" id="UP000016935"/>
    </source>
</evidence>
<dbReference type="OrthoDB" id="3695169at2759"/>
<dbReference type="GeneID" id="19402210"/>
<name>R0IQJ9_EXST2</name>
<gene>
    <name evidence="2" type="ORF">SETTUDRAFT_19527</name>
</gene>
<dbReference type="RefSeq" id="XP_008024923.1">
    <property type="nucleotide sequence ID" value="XM_008026732.1"/>
</dbReference>
<dbReference type="Proteomes" id="UP000016935">
    <property type="component" value="Unassembled WGS sequence"/>
</dbReference>
<organism evidence="2 3">
    <name type="scientific">Exserohilum turcicum (strain 28A)</name>
    <name type="common">Northern leaf blight fungus</name>
    <name type="synonym">Setosphaeria turcica</name>
    <dbReference type="NCBI Taxonomy" id="671987"/>
    <lineage>
        <taxon>Eukaryota</taxon>
        <taxon>Fungi</taxon>
        <taxon>Dikarya</taxon>
        <taxon>Ascomycota</taxon>
        <taxon>Pezizomycotina</taxon>
        <taxon>Dothideomycetes</taxon>
        <taxon>Pleosporomycetidae</taxon>
        <taxon>Pleosporales</taxon>
        <taxon>Pleosporineae</taxon>
        <taxon>Pleosporaceae</taxon>
        <taxon>Exserohilum</taxon>
    </lineage>
</organism>
<accession>R0IQJ9</accession>
<dbReference type="HOGENOM" id="CLU_663904_0_0_1"/>
<dbReference type="EMBL" id="KB908592">
    <property type="protein sequence ID" value="EOA87006.1"/>
    <property type="molecule type" value="Genomic_DNA"/>
</dbReference>
<keyword evidence="1" id="KW-0175">Coiled coil</keyword>
<feature type="coiled-coil region" evidence="1">
    <location>
        <begin position="341"/>
        <end position="368"/>
    </location>
</feature>
<keyword evidence="3" id="KW-1185">Reference proteome</keyword>
<protein>
    <submittedName>
        <fullName evidence="2">Uncharacterized protein</fullName>
    </submittedName>
</protein>
<sequence length="463" mass="53240">MVPRKKYVLSDFQKFSTGKLATTFARVADIGHYEFVEKMYVDKKKRTKRCQMVLVGHSWRKRNGPPVWAHATAQIIRYYSGTGVEVTPLLDIHSSKIYYDPPFSYMGCTDNETLSAHAMAQQRKLDRARVEAVIHFIFLASGRVHRSLDVDNPHLLGNFESALTTFAHYLETRGNVKLILDNQPSTSAEEGSLVQNKTNLQITHKTTSENAVSQSRSIAVIPKKRAFIDSTDDASELSYQTINKRAFLAQYLEEHAELEQRVRDLTAELQERDTKINTTEAQLSREKTKHQKLLDQRKKWKDKYVKQRRLSAEATSTVEVAKQKEENIDWKAMLLEQEHKTEEFRLNCIALEEEKKKLHAEIKTLKTKTTRQRKTLARCQATALEMNVKEAAWNEAAKKQADELAKEKEARIFWQQKRRGRTGLRPPTIPADEGDDVVNRALVRAKYSQQDVKALQNAYGAHI</sequence>
<dbReference type="AlphaFoldDB" id="R0IQJ9"/>
<evidence type="ECO:0000256" key="1">
    <source>
        <dbReference type="SAM" id="Coils"/>
    </source>
</evidence>
<proteinExistence type="predicted"/>
<reference evidence="2 3" key="1">
    <citation type="journal article" date="2012" name="PLoS Pathog.">
        <title>Diverse lifestyles and strategies of plant pathogenesis encoded in the genomes of eighteen Dothideomycetes fungi.</title>
        <authorList>
            <person name="Ohm R.A."/>
            <person name="Feau N."/>
            <person name="Henrissat B."/>
            <person name="Schoch C.L."/>
            <person name="Horwitz B.A."/>
            <person name="Barry K.W."/>
            <person name="Condon B.J."/>
            <person name="Copeland A.C."/>
            <person name="Dhillon B."/>
            <person name="Glaser F."/>
            <person name="Hesse C.N."/>
            <person name="Kosti I."/>
            <person name="LaButti K."/>
            <person name="Lindquist E.A."/>
            <person name="Lucas S."/>
            <person name="Salamov A.A."/>
            <person name="Bradshaw R.E."/>
            <person name="Ciuffetti L."/>
            <person name="Hamelin R.C."/>
            <person name="Kema G.H.J."/>
            <person name="Lawrence C."/>
            <person name="Scott J.A."/>
            <person name="Spatafora J.W."/>
            <person name="Turgeon B.G."/>
            <person name="de Wit P.J.G.M."/>
            <person name="Zhong S."/>
            <person name="Goodwin S.B."/>
            <person name="Grigoriev I.V."/>
        </authorList>
    </citation>
    <scope>NUCLEOTIDE SEQUENCE [LARGE SCALE GENOMIC DNA]</scope>
    <source>
        <strain evidence="3">28A</strain>
    </source>
</reference>
<evidence type="ECO:0000313" key="2">
    <source>
        <dbReference type="EMBL" id="EOA87006.1"/>
    </source>
</evidence>